<keyword evidence="5" id="KW-1185">Reference proteome</keyword>
<dbReference type="EMBL" id="FOSL01000006">
    <property type="protein sequence ID" value="SFK45260.1"/>
    <property type="molecule type" value="Genomic_DNA"/>
</dbReference>
<dbReference type="PANTHER" id="PTHR33755:SF9">
    <property type="entry name" value="TOXIN PARE1"/>
    <property type="match status" value="1"/>
</dbReference>
<dbReference type="InterPro" id="IPR051803">
    <property type="entry name" value="TA_system_RelE-like_toxin"/>
</dbReference>
<keyword evidence="2" id="KW-1277">Toxin-antitoxin system</keyword>
<comment type="similarity">
    <text evidence="1 3">Belongs to the RelE toxin family.</text>
</comment>
<gene>
    <name evidence="4" type="ORF">SAMN04488498_106204</name>
</gene>
<dbReference type="PANTHER" id="PTHR33755">
    <property type="entry name" value="TOXIN PARE1-RELATED"/>
    <property type="match status" value="1"/>
</dbReference>
<dbReference type="Gene3D" id="3.30.2310.20">
    <property type="entry name" value="RelE-like"/>
    <property type="match status" value="1"/>
</dbReference>
<dbReference type="InterPro" id="IPR007712">
    <property type="entry name" value="RelE/ParE_toxin"/>
</dbReference>
<name>A0A1I3ZMT7_9HYPH</name>
<reference evidence="4 5" key="1">
    <citation type="submission" date="2016-10" db="EMBL/GenBank/DDBJ databases">
        <authorList>
            <person name="Varghese N."/>
            <person name="Submissions S."/>
        </authorList>
    </citation>
    <scope>NUCLEOTIDE SEQUENCE [LARGE SCALE GENOMIC DNA]</scope>
    <source>
        <strain evidence="4 5">DSM 21822</strain>
    </source>
</reference>
<dbReference type="RefSeq" id="WP_244621696.1">
    <property type="nucleotide sequence ID" value="NZ_BSPE01000031.1"/>
</dbReference>
<evidence type="ECO:0000256" key="1">
    <source>
        <dbReference type="ARBA" id="ARBA00006226"/>
    </source>
</evidence>
<accession>A0A1I3ZMT7</accession>
<dbReference type="InterPro" id="IPR035093">
    <property type="entry name" value="RelE/ParE_toxin_dom_sf"/>
</dbReference>
<evidence type="ECO:0000313" key="5">
    <source>
        <dbReference type="Proteomes" id="UP000323300"/>
    </source>
</evidence>
<dbReference type="Pfam" id="PF05016">
    <property type="entry name" value="ParE_toxin"/>
    <property type="match status" value="1"/>
</dbReference>
<evidence type="ECO:0000256" key="2">
    <source>
        <dbReference type="ARBA" id="ARBA00022649"/>
    </source>
</evidence>
<dbReference type="Proteomes" id="UP000323300">
    <property type="component" value="Unassembled WGS sequence"/>
</dbReference>
<evidence type="ECO:0000256" key="3">
    <source>
        <dbReference type="PIRNR" id="PIRNR029218"/>
    </source>
</evidence>
<sequence length="96" mass="11066">MRQIRLRPRARQDLEQIWSYSLENFGEQRATDYVEAIRATLALLQKNPGLARNAEGGRPGLMKYRVGSHVLYLHIAGQSIDVVRILHGRMDFPQHL</sequence>
<evidence type="ECO:0000313" key="4">
    <source>
        <dbReference type="EMBL" id="SFK45260.1"/>
    </source>
</evidence>
<protein>
    <recommendedName>
        <fullName evidence="3">Toxin</fullName>
    </recommendedName>
</protein>
<proteinExistence type="inferred from homology"/>
<dbReference type="InterPro" id="IPR028344">
    <property type="entry name" value="ParE1/4"/>
</dbReference>
<dbReference type="AlphaFoldDB" id="A0A1I3ZMT7"/>
<organism evidence="4 5">
    <name type="scientific">Neomesorhizobium albiziae</name>
    <dbReference type="NCBI Taxonomy" id="335020"/>
    <lineage>
        <taxon>Bacteria</taxon>
        <taxon>Pseudomonadati</taxon>
        <taxon>Pseudomonadota</taxon>
        <taxon>Alphaproteobacteria</taxon>
        <taxon>Hyphomicrobiales</taxon>
        <taxon>Phyllobacteriaceae</taxon>
        <taxon>Neomesorhizobium</taxon>
    </lineage>
</organism>
<dbReference type="PIRSF" id="PIRSF029218">
    <property type="entry name" value="ParE"/>
    <property type="match status" value="1"/>
</dbReference>